<evidence type="ECO:0000256" key="2">
    <source>
        <dbReference type="ARBA" id="ARBA00007613"/>
    </source>
</evidence>
<keyword evidence="10" id="KW-1185">Reference proteome</keyword>
<evidence type="ECO:0000313" key="9">
    <source>
        <dbReference type="EMBL" id="SEQ89553.1"/>
    </source>
</evidence>
<evidence type="ECO:0000256" key="4">
    <source>
        <dbReference type="ARBA" id="ARBA00022452"/>
    </source>
</evidence>
<dbReference type="GO" id="GO:0009279">
    <property type="term" value="C:cell outer membrane"/>
    <property type="evidence" value="ECO:0007669"/>
    <property type="project" value="UniProtKB-SubCell"/>
</dbReference>
<keyword evidence="5" id="KW-0812">Transmembrane</keyword>
<evidence type="ECO:0000256" key="5">
    <source>
        <dbReference type="ARBA" id="ARBA00022692"/>
    </source>
</evidence>
<dbReference type="EMBL" id="FOGB01000010">
    <property type="protein sequence ID" value="SEQ89553.1"/>
    <property type="molecule type" value="Genomic_DNA"/>
</dbReference>
<dbReference type="Gene3D" id="1.20.1600.10">
    <property type="entry name" value="Outer membrane efflux proteins (OEP)"/>
    <property type="match status" value="1"/>
</dbReference>
<dbReference type="NCBIfam" id="TIGR01844">
    <property type="entry name" value="type_I_sec_TolC"/>
    <property type="match status" value="1"/>
</dbReference>
<comment type="similarity">
    <text evidence="2">Belongs to the outer membrane factor (OMF) (TC 1.B.17) family.</text>
</comment>
<dbReference type="GO" id="GO:1990281">
    <property type="term" value="C:efflux pump complex"/>
    <property type="evidence" value="ECO:0007669"/>
    <property type="project" value="TreeGrafter"/>
</dbReference>
<dbReference type="PANTHER" id="PTHR30026:SF20">
    <property type="entry name" value="OUTER MEMBRANE PROTEIN TOLC"/>
    <property type="match status" value="1"/>
</dbReference>
<evidence type="ECO:0000256" key="3">
    <source>
        <dbReference type="ARBA" id="ARBA00022448"/>
    </source>
</evidence>
<accession>A0A1H9JS08</accession>
<organism evidence="9 10">
    <name type="scientific">Amphritea atlantica</name>
    <dbReference type="NCBI Taxonomy" id="355243"/>
    <lineage>
        <taxon>Bacteria</taxon>
        <taxon>Pseudomonadati</taxon>
        <taxon>Pseudomonadota</taxon>
        <taxon>Gammaproteobacteria</taxon>
        <taxon>Oceanospirillales</taxon>
        <taxon>Oceanospirillaceae</taxon>
        <taxon>Amphritea</taxon>
    </lineage>
</organism>
<dbReference type="GO" id="GO:0015288">
    <property type="term" value="F:porin activity"/>
    <property type="evidence" value="ECO:0007669"/>
    <property type="project" value="TreeGrafter"/>
</dbReference>
<dbReference type="InterPro" id="IPR051906">
    <property type="entry name" value="TolC-like"/>
</dbReference>
<evidence type="ECO:0000256" key="1">
    <source>
        <dbReference type="ARBA" id="ARBA00004442"/>
    </source>
</evidence>
<dbReference type="OrthoDB" id="9813458at2"/>
<dbReference type="Proteomes" id="UP000198749">
    <property type="component" value="Unassembled WGS sequence"/>
</dbReference>
<keyword evidence="4" id="KW-1134">Transmembrane beta strand</keyword>
<dbReference type="RefSeq" id="WP_091360179.1">
    <property type="nucleotide sequence ID" value="NZ_AP025284.1"/>
</dbReference>
<dbReference type="Pfam" id="PF02321">
    <property type="entry name" value="OEP"/>
    <property type="match status" value="2"/>
</dbReference>
<comment type="subcellular location">
    <subcellularLocation>
        <location evidence="1">Cell outer membrane</location>
    </subcellularLocation>
</comment>
<reference evidence="10" key="1">
    <citation type="submission" date="2016-10" db="EMBL/GenBank/DDBJ databases">
        <authorList>
            <person name="Varghese N."/>
            <person name="Submissions S."/>
        </authorList>
    </citation>
    <scope>NUCLEOTIDE SEQUENCE [LARGE SCALE GENOMIC DNA]</scope>
    <source>
        <strain evidence="10">DSM 18887</strain>
    </source>
</reference>
<sequence>MENKKIIRAIASAGLCSVLLSSVQAQAEDLIDIWKVAEKNDSKYLSAYHKFRSDQEIVNLSRADLLPTISFQYEHKETSQTINESDNAVFYGNSADYPTDSYGLTLTQSIFDYSRWQRYDQSKISANRAEIEYKQARQQLLLRLSESYFLVLERSDQLEAIAAEKKAMLKHVEVSEKKHKTGLVRTVDLQDASARYLNALSKETELQSRLMDSRYALRESLGSMPGNLSRLRSDVKLEMPVPSDPEEWVRLAAKNNPELQVLNLSLNEADKEIKALRGGHYPTLDLLLTHGNEAKEGSPFGGTSDIDTTEVTVQLNVPLYSGGKTSAKVRQAIEKRNSVLEDRNDKQRSVERSAHDAYRRINEAIVQIDALEKSLQAQELRLKSKSAGHRSGQNSLVEVLDVEQDLSDARQALIKARYDYVLNVLRLKFAVGALQEEDLSAINNWLTNDQS</sequence>
<protein>
    <submittedName>
        <fullName evidence="9">Outer membrane protein</fullName>
    </submittedName>
</protein>
<feature type="signal peptide" evidence="8">
    <location>
        <begin position="1"/>
        <end position="27"/>
    </location>
</feature>
<keyword evidence="3" id="KW-0813">Transport</keyword>
<dbReference type="PANTHER" id="PTHR30026">
    <property type="entry name" value="OUTER MEMBRANE PROTEIN TOLC"/>
    <property type="match status" value="1"/>
</dbReference>
<dbReference type="AlphaFoldDB" id="A0A1H9JS08"/>
<gene>
    <name evidence="9" type="ORF">SAMN03080615_03146</name>
</gene>
<dbReference type="GO" id="GO:0015562">
    <property type="term" value="F:efflux transmembrane transporter activity"/>
    <property type="evidence" value="ECO:0007669"/>
    <property type="project" value="InterPro"/>
</dbReference>
<evidence type="ECO:0000256" key="6">
    <source>
        <dbReference type="ARBA" id="ARBA00023136"/>
    </source>
</evidence>
<evidence type="ECO:0000256" key="7">
    <source>
        <dbReference type="ARBA" id="ARBA00023237"/>
    </source>
</evidence>
<keyword evidence="8" id="KW-0732">Signal</keyword>
<proteinExistence type="inferred from homology"/>
<keyword evidence="6" id="KW-0472">Membrane</keyword>
<keyword evidence="7" id="KW-0998">Cell outer membrane</keyword>
<evidence type="ECO:0000256" key="8">
    <source>
        <dbReference type="SAM" id="SignalP"/>
    </source>
</evidence>
<name>A0A1H9JS08_9GAMM</name>
<dbReference type="InterPro" id="IPR010130">
    <property type="entry name" value="T1SS_OMP_TolC"/>
</dbReference>
<dbReference type="SUPFAM" id="SSF56954">
    <property type="entry name" value="Outer membrane efflux proteins (OEP)"/>
    <property type="match status" value="1"/>
</dbReference>
<evidence type="ECO:0000313" key="10">
    <source>
        <dbReference type="Proteomes" id="UP000198749"/>
    </source>
</evidence>
<dbReference type="InterPro" id="IPR003423">
    <property type="entry name" value="OMP_efflux"/>
</dbReference>
<dbReference type="STRING" id="355243.SAMN03080615_03146"/>
<feature type="chain" id="PRO_5011611527" evidence="8">
    <location>
        <begin position="28"/>
        <end position="451"/>
    </location>
</feature>